<evidence type="ECO:0000256" key="2">
    <source>
        <dbReference type="ARBA" id="ARBA00022741"/>
    </source>
</evidence>
<dbReference type="PANTHER" id="PTHR43289:SF6">
    <property type="entry name" value="SERINE_THREONINE-PROTEIN KINASE NEKL-3"/>
    <property type="match status" value="1"/>
</dbReference>
<gene>
    <name evidence="8" type="ORF">HZA61_02295</name>
</gene>
<reference evidence="8" key="1">
    <citation type="submission" date="2020-07" db="EMBL/GenBank/DDBJ databases">
        <title>Huge and variable diversity of episymbiotic CPR bacteria and DPANN archaea in groundwater ecosystems.</title>
        <authorList>
            <person name="He C.Y."/>
            <person name="Keren R."/>
            <person name="Whittaker M."/>
            <person name="Farag I.F."/>
            <person name="Doudna J."/>
            <person name="Cate J.H.D."/>
            <person name="Banfield J.F."/>
        </authorList>
    </citation>
    <scope>NUCLEOTIDE SEQUENCE</scope>
    <source>
        <strain evidence="8">NC_groundwater_1813_Pr3_B-0.1um_71_17</strain>
    </source>
</reference>
<keyword evidence="1" id="KW-0808">Transferase</keyword>
<dbReference type="GO" id="GO:0004674">
    <property type="term" value="F:protein serine/threonine kinase activity"/>
    <property type="evidence" value="ECO:0007669"/>
    <property type="project" value="TreeGrafter"/>
</dbReference>
<sequence length="611" mass="64455">MTTPEEEVLAGQAAKIADGEAVDWDRERSASPTLDPQLAGLERVARIAGAWRDLGVTPEEDDEDAGPVLFHWGDLEAREKLGEGAFGEVFRAWDPMLRREVALKLRRDAGEDDSARAELAEARQLARVRHPHVLQVFGVDVRDGRAGLWTELVRGRTLEHELRVRGAMSADEAAIVGLELCRALAAVHASGLAHGDLKASNVMREDGGRIVLMDFGSVHELDSGMPGAARTGTPLSAAPEVLAGESATAASDLYALGVLLYRLVTATYPVQASSLAELREKLARGERTPLRTARPDLPRAFVSAVERAIEPDPQARWADAASFERALVNALELAAAMAPADPLPPPARVAPRRRPVSFSMVAALAVAVLALLWSRGVIGPKPSGLAASPEGAPPATASAPSVATDAPAQSAAPSTAATPAAPAAEAIPFAEATLWRARGGERSALVTGASISPGDHLFLEFESAEPLHVYVLDEDEKGETFTLFPVAGSDLANPLPTTARHRLPGKHGGSPFDWVVTSAGGREHVLIVASRKPIAALDQLVASVAAADPSRPVNYASVGEQTFATLRGIGGMEAAPAAPSGRESKLESLARRLRANAGNGYWVRQLTLESR</sequence>
<evidence type="ECO:0000256" key="4">
    <source>
        <dbReference type="ARBA" id="ARBA00022840"/>
    </source>
</evidence>
<dbReference type="InterPro" id="IPR000719">
    <property type="entry name" value="Prot_kinase_dom"/>
</dbReference>
<dbReference type="PROSITE" id="PS50011">
    <property type="entry name" value="PROTEIN_KINASE_DOM"/>
    <property type="match status" value="1"/>
</dbReference>
<dbReference type="PANTHER" id="PTHR43289">
    <property type="entry name" value="MITOGEN-ACTIVATED PROTEIN KINASE KINASE KINASE 20-RELATED"/>
    <property type="match status" value="1"/>
</dbReference>
<dbReference type="Pfam" id="PF00069">
    <property type="entry name" value="Pkinase"/>
    <property type="match status" value="1"/>
</dbReference>
<proteinExistence type="predicted"/>
<dbReference type="AlphaFoldDB" id="A0A933W7C9"/>
<feature type="compositionally biased region" description="Low complexity" evidence="6">
    <location>
        <begin position="386"/>
        <end position="419"/>
    </location>
</feature>
<dbReference type="SUPFAM" id="SSF56112">
    <property type="entry name" value="Protein kinase-like (PK-like)"/>
    <property type="match status" value="1"/>
</dbReference>
<evidence type="ECO:0000256" key="3">
    <source>
        <dbReference type="ARBA" id="ARBA00022777"/>
    </source>
</evidence>
<feature type="domain" description="Protein kinase" evidence="7">
    <location>
        <begin position="75"/>
        <end position="328"/>
    </location>
</feature>
<organism evidence="8 9">
    <name type="scientific">Eiseniibacteriota bacterium</name>
    <dbReference type="NCBI Taxonomy" id="2212470"/>
    <lineage>
        <taxon>Bacteria</taxon>
        <taxon>Candidatus Eiseniibacteriota</taxon>
    </lineage>
</organism>
<keyword evidence="4 5" id="KW-0067">ATP-binding</keyword>
<dbReference type="Pfam" id="PF14326">
    <property type="entry name" value="DUF4384"/>
    <property type="match status" value="1"/>
</dbReference>
<dbReference type="InterPro" id="IPR025493">
    <property type="entry name" value="DUF4384"/>
</dbReference>
<dbReference type="CDD" id="cd14014">
    <property type="entry name" value="STKc_PknB_like"/>
    <property type="match status" value="1"/>
</dbReference>
<evidence type="ECO:0000313" key="9">
    <source>
        <dbReference type="Proteomes" id="UP000696931"/>
    </source>
</evidence>
<evidence type="ECO:0000256" key="5">
    <source>
        <dbReference type="PROSITE-ProRule" id="PRU10141"/>
    </source>
</evidence>
<evidence type="ECO:0000256" key="1">
    <source>
        <dbReference type="ARBA" id="ARBA00022679"/>
    </source>
</evidence>
<comment type="caution">
    <text evidence="8">The sequence shown here is derived from an EMBL/GenBank/DDBJ whole genome shotgun (WGS) entry which is preliminary data.</text>
</comment>
<dbReference type="PROSITE" id="PS00107">
    <property type="entry name" value="PROTEIN_KINASE_ATP"/>
    <property type="match status" value="1"/>
</dbReference>
<keyword evidence="2 5" id="KW-0547">Nucleotide-binding</keyword>
<protein>
    <submittedName>
        <fullName evidence="8">Protein kinase</fullName>
    </submittedName>
</protein>
<dbReference type="InterPro" id="IPR017441">
    <property type="entry name" value="Protein_kinase_ATP_BS"/>
</dbReference>
<dbReference type="Gene3D" id="1.10.510.10">
    <property type="entry name" value="Transferase(Phosphotransferase) domain 1"/>
    <property type="match status" value="1"/>
</dbReference>
<evidence type="ECO:0000256" key="6">
    <source>
        <dbReference type="SAM" id="MobiDB-lite"/>
    </source>
</evidence>
<dbReference type="SMART" id="SM00220">
    <property type="entry name" value="S_TKc"/>
    <property type="match status" value="1"/>
</dbReference>
<feature type="binding site" evidence="5">
    <location>
        <position position="104"/>
    </location>
    <ligand>
        <name>ATP</name>
        <dbReference type="ChEBI" id="CHEBI:30616"/>
    </ligand>
</feature>
<dbReference type="EMBL" id="JACRIW010000020">
    <property type="protein sequence ID" value="MBI5168297.1"/>
    <property type="molecule type" value="Genomic_DNA"/>
</dbReference>
<accession>A0A933W7C9</accession>
<evidence type="ECO:0000313" key="8">
    <source>
        <dbReference type="EMBL" id="MBI5168297.1"/>
    </source>
</evidence>
<feature type="region of interest" description="Disordered" evidence="6">
    <location>
        <begin position="384"/>
        <end position="419"/>
    </location>
</feature>
<evidence type="ECO:0000259" key="7">
    <source>
        <dbReference type="PROSITE" id="PS50011"/>
    </source>
</evidence>
<keyword evidence="3 8" id="KW-0418">Kinase</keyword>
<dbReference type="Proteomes" id="UP000696931">
    <property type="component" value="Unassembled WGS sequence"/>
</dbReference>
<dbReference type="InterPro" id="IPR011009">
    <property type="entry name" value="Kinase-like_dom_sf"/>
</dbReference>
<dbReference type="Gene3D" id="3.30.200.20">
    <property type="entry name" value="Phosphorylase Kinase, domain 1"/>
    <property type="match status" value="1"/>
</dbReference>
<name>A0A933W7C9_UNCEI</name>
<dbReference type="GO" id="GO:0005524">
    <property type="term" value="F:ATP binding"/>
    <property type="evidence" value="ECO:0007669"/>
    <property type="project" value="UniProtKB-UniRule"/>
</dbReference>